<dbReference type="UniPathway" id="UPA00219"/>
<evidence type="ECO:0000256" key="1">
    <source>
        <dbReference type="ARBA" id="ARBA00004752"/>
    </source>
</evidence>
<evidence type="ECO:0000256" key="5">
    <source>
        <dbReference type="ARBA" id="ARBA00022801"/>
    </source>
</evidence>
<evidence type="ECO:0000256" key="7">
    <source>
        <dbReference type="ARBA" id="ARBA00022984"/>
    </source>
</evidence>
<keyword evidence="3" id="KW-0328">Glycosyltransferase</keyword>
<dbReference type="PANTHER" id="PTHR30582:SF24">
    <property type="entry name" value="L,D-TRANSPEPTIDASE ERFK_SRFK-RELATED"/>
    <property type="match status" value="1"/>
</dbReference>
<evidence type="ECO:0000256" key="10">
    <source>
        <dbReference type="SAM" id="SignalP"/>
    </source>
</evidence>
<reference evidence="12 13" key="1">
    <citation type="submission" date="2016-10" db="EMBL/GenBank/DDBJ databases">
        <authorList>
            <person name="de Groot N.N."/>
        </authorList>
    </citation>
    <scope>NUCLEOTIDE SEQUENCE [LARGE SCALE GENOMIC DNA]</scope>
    <source>
        <strain evidence="12 13">DSM 25294</strain>
    </source>
</reference>
<comment type="similarity">
    <text evidence="2">Belongs to the YkuD family.</text>
</comment>
<evidence type="ECO:0000313" key="12">
    <source>
        <dbReference type="EMBL" id="SDI92244.1"/>
    </source>
</evidence>
<dbReference type="PROSITE" id="PS51318">
    <property type="entry name" value="TAT"/>
    <property type="match status" value="1"/>
</dbReference>
<feature type="active site" description="Nucleophile" evidence="9">
    <location>
        <position position="179"/>
    </location>
</feature>
<evidence type="ECO:0000256" key="9">
    <source>
        <dbReference type="PROSITE-ProRule" id="PRU01373"/>
    </source>
</evidence>
<keyword evidence="6 9" id="KW-0133">Cell shape</keyword>
<keyword evidence="4" id="KW-0808">Transferase</keyword>
<dbReference type="GO" id="GO:0008360">
    <property type="term" value="P:regulation of cell shape"/>
    <property type="evidence" value="ECO:0007669"/>
    <property type="project" value="UniProtKB-UniRule"/>
</dbReference>
<evidence type="ECO:0000256" key="4">
    <source>
        <dbReference type="ARBA" id="ARBA00022679"/>
    </source>
</evidence>
<dbReference type="GO" id="GO:0016757">
    <property type="term" value="F:glycosyltransferase activity"/>
    <property type="evidence" value="ECO:0007669"/>
    <property type="project" value="UniProtKB-KW"/>
</dbReference>
<dbReference type="Gene3D" id="2.40.440.10">
    <property type="entry name" value="L,D-transpeptidase catalytic domain-like"/>
    <property type="match status" value="1"/>
</dbReference>
<dbReference type="GO" id="GO:0071555">
    <property type="term" value="P:cell wall organization"/>
    <property type="evidence" value="ECO:0007669"/>
    <property type="project" value="UniProtKB-UniRule"/>
</dbReference>
<evidence type="ECO:0000256" key="8">
    <source>
        <dbReference type="ARBA" id="ARBA00023316"/>
    </source>
</evidence>
<dbReference type="SUPFAM" id="SSF141523">
    <property type="entry name" value="L,D-transpeptidase catalytic domain-like"/>
    <property type="match status" value="1"/>
</dbReference>
<dbReference type="InterPro" id="IPR038063">
    <property type="entry name" value="Transpep_catalytic_dom"/>
</dbReference>
<dbReference type="EMBL" id="FNEK01000009">
    <property type="protein sequence ID" value="SDI92244.1"/>
    <property type="molecule type" value="Genomic_DNA"/>
</dbReference>
<feature type="active site" description="Proton donor/acceptor" evidence="9">
    <location>
        <position position="163"/>
    </location>
</feature>
<protein>
    <submittedName>
        <fullName evidence="12">Tat (Twin-arginine translocation) pathway signal sequence</fullName>
    </submittedName>
</protein>
<dbReference type="Proteomes" id="UP000199382">
    <property type="component" value="Unassembled WGS sequence"/>
</dbReference>
<dbReference type="OrthoDB" id="9795305at2"/>
<dbReference type="InterPro" id="IPR005490">
    <property type="entry name" value="LD_TPept_cat_dom"/>
</dbReference>
<keyword evidence="10" id="KW-0732">Signal</keyword>
<dbReference type="GO" id="GO:0071972">
    <property type="term" value="F:peptidoglycan L,D-transpeptidase activity"/>
    <property type="evidence" value="ECO:0007669"/>
    <property type="project" value="TreeGrafter"/>
</dbReference>
<keyword evidence="8 9" id="KW-0961">Cell wall biogenesis/degradation</keyword>
<evidence type="ECO:0000256" key="3">
    <source>
        <dbReference type="ARBA" id="ARBA00022676"/>
    </source>
</evidence>
<proteinExistence type="inferred from homology"/>
<name>A0A1G8PIB6_9RHOB</name>
<dbReference type="InterPro" id="IPR019546">
    <property type="entry name" value="TAT_signal_bac_arc"/>
</dbReference>
<feature type="signal peptide" evidence="10">
    <location>
        <begin position="1"/>
        <end position="30"/>
    </location>
</feature>
<dbReference type="GO" id="GO:0005576">
    <property type="term" value="C:extracellular region"/>
    <property type="evidence" value="ECO:0007669"/>
    <property type="project" value="TreeGrafter"/>
</dbReference>
<keyword evidence="7 9" id="KW-0573">Peptidoglycan synthesis</keyword>
<evidence type="ECO:0000313" key="13">
    <source>
        <dbReference type="Proteomes" id="UP000199382"/>
    </source>
</evidence>
<feature type="domain" description="L,D-TPase catalytic" evidence="11">
    <location>
        <begin position="63"/>
        <end position="203"/>
    </location>
</feature>
<evidence type="ECO:0000256" key="2">
    <source>
        <dbReference type="ARBA" id="ARBA00005992"/>
    </source>
</evidence>
<comment type="pathway">
    <text evidence="1 9">Cell wall biogenesis; peptidoglycan biosynthesis.</text>
</comment>
<dbReference type="PANTHER" id="PTHR30582">
    <property type="entry name" value="L,D-TRANSPEPTIDASE"/>
    <property type="match status" value="1"/>
</dbReference>
<dbReference type="Pfam" id="PF03734">
    <property type="entry name" value="YkuD"/>
    <property type="match status" value="1"/>
</dbReference>
<dbReference type="GO" id="GO:0018104">
    <property type="term" value="P:peptidoglycan-protein cross-linking"/>
    <property type="evidence" value="ECO:0007669"/>
    <property type="project" value="TreeGrafter"/>
</dbReference>
<gene>
    <name evidence="12" type="ORF">SAMN04488026_100913</name>
</gene>
<organism evidence="12 13">
    <name type="scientific">Aliiruegeria lutimaris</name>
    <dbReference type="NCBI Taxonomy" id="571298"/>
    <lineage>
        <taxon>Bacteria</taxon>
        <taxon>Pseudomonadati</taxon>
        <taxon>Pseudomonadota</taxon>
        <taxon>Alphaproteobacteria</taxon>
        <taxon>Rhodobacterales</taxon>
        <taxon>Roseobacteraceae</taxon>
        <taxon>Aliiruegeria</taxon>
    </lineage>
</organism>
<sequence length="203" mass="22323">MSTRRDFITATTAACLSAALLPVGARRALAQTATTSSTTSSSFELDPQFQPQVVKIKKQFQPGEILILPRSHFLYFVFETGKAIRYGVGVGKAGLEFTGQATIDVKKEWPTWRPTDEMIERDPGTYAKFNGTDYVMPGGPSNPLGARALYLFQNGKDTYFRIHGTTAPESIGRSVSNGCIRMLNEHVIDLYNRVPLGTIVTVL</sequence>
<dbReference type="CDD" id="cd16913">
    <property type="entry name" value="YkuD_like"/>
    <property type="match status" value="1"/>
</dbReference>
<dbReference type="InterPro" id="IPR050979">
    <property type="entry name" value="LD-transpeptidase"/>
</dbReference>
<keyword evidence="5" id="KW-0378">Hydrolase</keyword>
<dbReference type="PROSITE" id="PS52029">
    <property type="entry name" value="LD_TPASE"/>
    <property type="match status" value="1"/>
</dbReference>
<evidence type="ECO:0000259" key="11">
    <source>
        <dbReference type="PROSITE" id="PS52029"/>
    </source>
</evidence>
<feature type="chain" id="PRO_5011501041" evidence="10">
    <location>
        <begin position="31"/>
        <end position="203"/>
    </location>
</feature>
<dbReference type="NCBIfam" id="TIGR01409">
    <property type="entry name" value="TAT_signal_seq"/>
    <property type="match status" value="1"/>
</dbReference>
<dbReference type="AlphaFoldDB" id="A0A1G8PIB6"/>
<accession>A0A1G8PIB6</accession>
<evidence type="ECO:0000256" key="6">
    <source>
        <dbReference type="ARBA" id="ARBA00022960"/>
    </source>
</evidence>
<dbReference type="FunFam" id="2.40.440.10:FF:000002">
    <property type="entry name" value="L,D-transpeptidase ErfK/SrfK"/>
    <property type="match status" value="1"/>
</dbReference>
<dbReference type="RefSeq" id="WP_093151654.1">
    <property type="nucleotide sequence ID" value="NZ_FNEK01000009.1"/>
</dbReference>
<dbReference type="InterPro" id="IPR006311">
    <property type="entry name" value="TAT_signal"/>
</dbReference>
<dbReference type="STRING" id="571298.SAMN04488026_100913"/>
<keyword evidence="13" id="KW-1185">Reference proteome</keyword>